<dbReference type="PANTHER" id="PTHR14304:SF11">
    <property type="entry name" value="SAP DOMAIN-CONTAINING PROTEIN"/>
    <property type="match status" value="1"/>
</dbReference>
<dbReference type="Pfam" id="PF14443">
    <property type="entry name" value="DBC1"/>
    <property type="match status" value="1"/>
</dbReference>
<dbReference type="InterPro" id="IPR025954">
    <property type="entry name" value="DBC1/CARP1_inactive_NUDIX"/>
</dbReference>
<dbReference type="OrthoDB" id="21006at2759"/>
<dbReference type="InterPro" id="IPR036955">
    <property type="entry name" value="AP2/ERF_dom_sf"/>
</dbReference>
<proteinExistence type="predicted"/>
<dbReference type="InterPro" id="IPR025224">
    <property type="entry name" value="CCAR1/CCAR2"/>
</dbReference>
<dbReference type="PRINTS" id="PR00367">
    <property type="entry name" value="ETHRSPELEMNT"/>
</dbReference>
<evidence type="ECO:0000313" key="7">
    <source>
        <dbReference type="EMBL" id="KAF7144865.1"/>
    </source>
</evidence>
<dbReference type="SUPFAM" id="SSF54171">
    <property type="entry name" value="DNA-binding domain"/>
    <property type="match status" value="1"/>
</dbReference>
<keyword evidence="4" id="KW-0804">Transcription</keyword>
<accession>A0A834HB21</accession>
<feature type="domain" description="AP2/ERF" evidence="6">
    <location>
        <begin position="6"/>
        <end position="70"/>
    </location>
</feature>
<reference evidence="7" key="1">
    <citation type="submission" date="2019-11" db="EMBL/GenBank/DDBJ databases">
        <authorList>
            <person name="Liu Y."/>
            <person name="Hou J."/>
            <person name="Li T.-Q."/>
            <person name="Guan C.-H."/>
            <person name="Wu X."/>
            <person name="Wu H.-Z."/>
            <person name="Ling F."/>
            <person name="Zhang R."/>
            <person name="Shi X.-G."/>
            <person name="Ren J.-P."/>
            <person name="Chen E.-F."/>
            <person name="Sun J.-M."/>
        </authorList>
    </citation>
    <scope>NUCLEOTIDE SEQUENCE</scope>
    <source>
        <strain evidence="7">Adult_tree_wgs_1</strain>
        <tissue evidence="7">Leaves</tissue>
    </source>
</reference>
<sequence length="319" mass="35358">MAQEGHYRGVRERPCGRYTTEIRNQWKKTRVWLGTFDTPNVSAVEVAATAAGGDDLGAAEGGAPGNVNWPRDNLRLSIHTPVRYLLQMSFGRTEVDHVAESSMLKLNIELNGSKVIFFVVLMMILMSGLGQNSLEELSSERNYDDCVPHLCNMLRFAVLKKDQYLMAIGGPWDTVDSGDPSSVDDSSLVQTVLRCKLIVLEPLQIHYDRVGKDGLFSHKEVTVLFLSKKIWRKMGQEVRGLDSHFKAESGFSFDSVRGEGKLCGNATGRRLLFSSHGTKRICAPIPIRTGQSCSSRWCLSLVVCGTPIGSFSDYNGSYK</sequence>
<evidence type="ECO:0000313" key="8">
    <source>
        <dbReference type="Proteomes" id="UP000626092"/>
    </source>
</evidence>
<comment type="caution">
    <text evidence="7">The sequence shown here is derived from an EMBL/GenBank/DDBJ whole genome shotgun (WGS) entry which is preliminary data.</text>
</comment>
<evidence type="ECO:0000256" key="1">
    <source>
        <dbReference type="ARBA" id="ARBA00004123"/>
    </source>
</evidence>
<evidence type="ECO:0000256" key="2">
    <source>
        <dbReference type="ARBA" id="ARBA00023015"/>
    </source>
</evidence>
<dbReference type="Gene3D" id="3.30.730.10">
    <property type="entry name" value="AP2/ERF domain"/>
    <property type="match status" value="1"/>
</dbReference>
<keyword evidence="2" id="KW-0805">Transcription regulation</keyword>
<gene>
    <name evidence="7" type="ORF">RHSIM_Rhsim04G0150600</name>
</gene>
<dbReference type="InterPro" id="IPR001471">
    <property type="entry name" value="AP2/ERF_dom"/>
</dbReference>
<organism evidence="7 8">
    <name type="scientific">Rhododendron simsii</name>
    <name type="common">Sims's rhododendron</name>
    <dbReference type="NCBI Taxonomy" id="118357"/>
    <lineage>
        <taxon>Eukaryota</taxon>
        <taxon>Viridiplantae</taxon>
        <taxon>Streptophyta</taxon>
        <taxon>Embryophyta</taxon>
        <taxon>Tracheophyta</taxon>
        <taxon>Spermatophyta</taxon>
        <taxon>Magnoliopsida</taxon>
        <taxon>eudicotyledons</taxon>
        <taxon>Gunneridae</taxon>
        <taxon>Pentapetalae</taxon>
        <taxon>asterids</taxon>
        <taxon>Ericales</taxon>
        <taxon>Ericaceae</taxon>
        <taxon>Ericoideae</taxon>
        <taxon>Rhodoreae</taxon>
        <taxon>Rhododendron</taxon>
    </lineage>
</organism>
<evidence type="ECO:0000259" key="6">
    <source>
        <dbReference type="PROSITE" id="PS51032"/>
    </source>
</evidence>
<evidence type="ECO:0000256" key="5">
    <source>
        <dbReference type="ARBA" id="ARBA00023242"/>
    </source>
</evidence>
<name>A0A834HB21_RHOSS</name>
<dbReference type="PANTHER" id="PTHR14304">
    <property type="entry name" value="CELL DIVISION CYCLE AND APOPTOSIS REGULATOR PROTEIN"/>
    <property type="match status" value="1"/>
</dbReference>
<dbReference type="InterPro" id="IPR016177">
    <property type="entry name" value="DNA-bd_dom_sf"/>
</dbReference>
<keyword evidence="3" id="KW-0238">DNA-binding</keyword>
<dbReference type="Proteomes" id="UP000626092">
    <property type="component" value="Unassembled WGS sequence"/>
</dbReference>
<comment type="subcellular location">
    <subcellularLocation>
        <location evidence="1">Nucleus</location>
    </subcellularLocation>
</comment>
<dbReference type="SMART" id="SM01122">
    <property type="entry name" value="DBC1"/>
    <property type="match status" value="1"/>
</dbReference>
<dbReference type="SMART" id="SM00380">
    <property type="entry name" value="AP2"/>
    <property type="match status" value="1"/>
</dbReference>
<dbReference type="GO" id="GO:0005634">
    <property type="term" value="C:nucleus"/>
    <property type="evidence" value="ECO:0007669"/>
    <property type="project" value="UniProtKB-SubCell"/>
</dbReference>
<dbReference type="EMBL" id="WJXA01000004">
    <property type="protein sequence ID" value="KAF7144865.1"/>
    <property type="molecule type" value="Genomic_DNA"/>
</dbReference>
<protein>
    <recommendedName>
        <fullName evidence="6">AP2/ERF domain-containing protein</fullName>
    </recommendedName>
</protein>
<dbReference type="AlphaFoldDB" id="A0A834HB21"/>
<keyword evidence="8" id="KW-1185">Reference proteome</keyword>
<keyword evidence="5" id="KW-0539">Nucleus</keyword>
<dbReference type="GO" id="GO:0003677">
    <property type="term" value="F:DNA binding"/>
    <property type="evidence" value="ECO:0007669"/>
    <property type="project" value="UniProtKB-KW"/>
</dbReference>
<dbReference type="CDD" id="cd00018">
    <property type="entry name" value="AP2"/>
    <property type="match status" value="1"/>
</dbReference>
<dbReference type="PROSITE" id="PS51032">
    <property type="entry name" value="AP2_ERF"/>
    <property type="match status" value="1"/>
</dbReference>
<evidence type="ECO:0000256" key="3">
    <source>
        <dbReference type="ARBA" id="ARBA00023125"/>
    </source>
</evidence>
<evidence type="ECO:0000256" key="4">
    <source>
        <dbReference type="ARBA" id="ARBA00023163"/>
    </source>
</evidence>
<dbReference type="GO" id="GO:0003700">
    <property type="term" value="F:DNA-binding transcription factor activity"/>
    <property type="evidence" value="ECO:0007669"/>
    <property type="project" value="InterPro"/>
</dbReference>